<proteinExistence type="predicted"/>
<dbReference type="RefSeq" id="WP_090742322.1">
    <property type="nucleotide sequence ID" value="NZ_FOBW01000003.1"/>
</dbReference>
<evidence type="ECO:0000313" key="2">
    <source>
        <dbReference type="EMBL" id="SEM51293.1"/>
    </source>
</evidence>
<reference evidence="3" key="1">
    <citation type="submission" date="2016-10" db="EMBL/GenBank/DDBJ databases">
        <authorList>
            <person name="Varghese N."/>
            <person name="Submissions S."/>
        </authorList>
    </citation>
    <scope>NUCLEOTIDE SEQUENCE [LARGE SCALE GENOMIC DNA]</scope>
    <source>
        <strain evidence="3">B48,IBRC-M 10115,DSM 25386,CECT 8001</strain>
    </source>
</reference>
<protein>
    <recommendedName>
        <fullName evidence="4">Immunity protein 17</fullName>
    </recommendedName>
</protein>
<gene>
    <name evidence="2" type="ORF">SAMN05192533_103200</name>
</gene>
<sequence>MGFFTAVLIILVVVVADYFLFDMDNKRWGWMKNSSKFTKTLFFSGFIIASILIYLGMSSEYFL</sequence>
<accession>A0A1H7YZ58</accession>
<keyword evidence="1" id="KW-0472">Membrane</keyword>
<evidence type="ECO:0000256" key="1">
    <source>
        <dbReference type="SAM" id="Phobius"/>
    </source>
</evidence>
<evidence type="ECO:0000313" key="3">
    <source>
        <dbReference type="Proteomes" id="UP000198553"/>
    </source>
</evidence>
<feature type="transmembrane region" description="Helical" evidence="1">
    <location>
        <begin position="40"/>
        <end position="57"/>
    </location>
</feature>
<dbReference type="AlphaFoldDB" id="A0A1H7YZ58"/>
<keyword evidence="1" id="KW-1133">Transmembrane helix</keyword>
<evidence type="ECO:0008006" key="4">
    <source>
        <dbReference type="Google" id="ProtNLM"/>
    </source>
</evidence>
<keyword evidence="1" id="KW-0812">Transmembrane</keyword>
<dbReference type="OrthoDB" id="2941095at2"/>
<dbReference type="Proteomes" id="UP000198553">
    <property type="component" value="Unassembled WGS sequence"/>
</dbReference>
<name>A0A1H7YZ58_9BACI</name>
<organism evidence="2 3">
    <name type="scientific">Mesobacillus persicus</name>
    <dbReference type="NCBI Taxonomy" id="930146"/>
    <lineage>
        <taxon>Bacteria</taxon>
        <taxon>Bacillati</taxon>
        <taxon>Bacillota</taxon>
        <taxon>Bacilli</taxon>
        <taxon>Bacillales</taxon>
        <taxon>Bacillaceae</taxon>
        <taxon>Mesobacillus</taxon>
    </lineage>
</organism>
<dbReference type="EMBL" id="FOBW01000003">
    <property type="protein sequence ID" value="SEM51293.1"/>
    <property type="molecule type" value="Genomic_DNA"/>
</dbReference>
<keyword evidence="3" id="KW-1185">Reference proteome</keyword>